<dbReference type="Proteomes" id="UP000718281">
    <property type="component" value="Unassembled WGS sequence"/>
</dbReference>
<comment type="caution">
    <text evidence="3">The sequence shown here is derived from an EMBL/GenBank/DDBJ whole genome shotgun (WGS) entry which is preliminary data.</text>
</comment>
<dbReference type="Pfam" id="PF00403">
    <property type="entry name" value="HMA"/>
    <property type="match status" value="1"/>
</dbReference>
<keyword evidence="1" id="KW-0479">Metal-binding</keyword>
<evidence type="ECO:0000313" key="4">
    <source>
        <dbReference type="Proteomes" id="UP000718281"/>
    </source>
</evidence>
<dbReference type="InterPro" id="IPR017969">
    <property type="entry name" value="Heavy-metal-associated_CS"/>
</dbReference>
<protein>
    <submittedName>
        <fullName evidence="3">Heavy-metal-associated domain-containing protein</fullName>
    </submittedName>
</protein>
<proteinExistence type="predicted"/>
<dbReference type="CDD" id="cd00371">
    <property type="entry name" value="HMA"/>
    <property type="match status" value="1"/>
</dbReference>
<dbReference type="PROSITE" id="PS01047">
    <property type="entry name" value="HMA_1"/>
    <property type="match status" value="1"/>
</dbReference>
<gene>
    <name evidence="3" type="ORF">IPF40_01360</name>
</gene>
<evidence type="ECO:0000259" key="2">
    <source>
        <dbReference type="PROSITE" id="PS50846"/>
    </source>
</evidence>
<dbReference type="AlphaFoldDB" id="A0A934X2D1"/>
<name>A0A934X2D1_9MICO</name>
<dbReference type="GO" id="GO:0046872">
    <property type="term" value="F:metal ion binding"/>
    <property type="evidence" value="ECO:0007669"/>
    <property type="project" value="UniProtKB-KW"/>
</dbReference>
<feature type="domain" description="HMA" evidence="2">
    <location>
        <begin position="2"/>
        <end position="70"/>
    </location>
</feature>
<dbReference type="PROSITE" id="PS50846">
    <property type="entry name" value="HMA_2"/>
    <property type="match status" value="1"/>
</dbReference>
<reference evidence="3 4" key="1">
    <citation type="submission" date="2020-10" db="EMBL/GenBank/DDBJ databases">
        <title>Connecting structure to function with the recovery of over 1000 high-quality activated sludge metagenome-assembled genomes encoding full-length rRNA genes using long-read sequencing.</title>
        <authorList>
            <person name="Singleton C.M."/>
            <person name="Petriglieri F."/>
            <person name="Kristensen J.M."/>
            <person name="Kirkegaard R.H."/>
            <person name="Michaelsen T.Y."/>
            <person name="Andersen M.H."/>
            <person name="Karst S.M."/>
            <person name="Dueholm M.S."/>
            <person name="Nielsen P.H."/>
            <person name="Albertsen M."/>
        </authorList>
    </citation>
    <scope>NUCLEOTIDE SEQUENCE [LARGE SCALE GENOMIC DNA]</scope>
    <source>
        <strain evidence="3">AalE_18-Q3-R2-46_BAT3C.188</strain>
    </source>
</reference>
<dbReference type="InterPro" id="IPR006121">
    <property type="entry name" value="HMA_dom"/>
</dbReference>
<dbReference type="EMBL" id="JADIXZ010000001">
    <property type="protein sequence ID" value="MBK6299741.1"/>
    <property type="molecule type" value="Genomic_DNA"/>
</dbReference>
<accession>A0A934X2D1</accession>
<evidence type="ECO:0000256" key="1">
    <source>
        <dbReference type="ARBA" id="ARBA00022723"/>
    </source>
</evidence>
<organism evidence="3 4">
    <name type="scientific">Candidatus Phosphoribacter hodrii</name>
    <dbReference type="NCBI Taxonomy" id="2953743"/>
    <lineage>
        <taxon>Bacteria</taxon>
        <taxon>Bacillati</taxon>
        <taxon>Actinomycetota</taxon>
        <taxon>Actinomycetes</taxon>
        <taxon>Micrococcales</taxon>
        <taxon>Dermatophilaceae</taxon>
        <taxon>Candidatus Phosphoribacter</taxon>
    </lineage>
</organism>
<evidence type="ECO:0000313" key="3">
    <source>
        <dbReference type="EMBL" id="MBK6299741.1"/>
    </source>
</evidence>
<sequence>MATQSFQVTGMTCGHCAGHVTTELKSVAGVSDVTVDLVAGGTSTVHVDADHELTDAEVTAALDEAGNYALAGR</sequence>
<dbReference type="InterPro" id="IPR036163">
    <property type="entry name" value="HMA_dom_sf"/>
</dbReference>
<dbReference type="Gene3D" id="3.30.70.100">
    <property type="match status" value="1"/>
</dbReference>
<dbReference type="SUPFAM" id="SSF55008">
    <property type="entry name" value="HMA, heavy metal-associated domain"/>
    <property type="match status" value="1"/>
</dbReference>